<dbReference type="Pfam" id="PF17942">
    <property type="entry name" value="Morc6_S5"/>
    <property type="match status" value="1"/>
</dbReference>
<dbReference type="SUPFAM" id="SSF55874">
    <property type="entry name" value="ATPase domain of HSP90 chaperone/DNA topoisomerase II/histidine kinase"/>
    <property type="match status" value="1"/>
</dbReference>
<dbReference type="AlphaFoldDB" id="A0AAV3BC23"/>
<evidence type="ECO:0000256" key="5">
    <source>
        <dbReference type="ARBA" id="ARBA00023054"/>
    </source>
</evidence>
<reference evidence="10" key="1">
    <citation type="thesis" date="2020" institute="ProQuest LLC" country="789 East Eisenhower Parkway, Ann Arbor, MI, USA">
        <title>Comparative Genomics and Chromosome Evolution.</title>
        <authorList>
            <person name="Mudd A.B."/>
        </authorList>
    </citation>
    <scope>NUCLEOTIDE SEQUENCE</scope>
    <source>
        <strain evidence="10">1538</strain>
        <tissue evidence="10">Blood</tissue>
    </source>
</reference>
<feature type="domain" description="CW-type" evidence="9">
    <location>
        <begin position="382"/>
        <end position="432"/>
    </location>
</feature>
<dbReference type="EMBL" id="DYDO01000001">
    <property type="protein sequence ID" value="DBA34507.1"/>
    <property type="molecule type" value="Genomic_DNA"/>
</dbReference>
<keyword evidence="8" id="KW-0732">Signal</keyword>
<comment type="subcellular location">
    <subcellularLocation>
        <location evidence="1">Nucleus</location>
    </subcellularLocation>
</comment>
<keyword evidence="3" id="KW-0863">Zinc-finger</keyword>
<dbReference type="Gene3D" id="3.30.40.100">
    <property type="match status" value="1"/>
</dbReference>
<keyword evidence="4" id="KW-0862">Zinc</keyword>
<dbReference type="GO" id="GO:0016605">
    <property type="term" value="C:PML body"/>
    <property type="evidence" value="ECO:0007669"/>
    <property type="project" value="TreeGrafter"/>
</dbReference>
<gene>
    <name evidence="10" type="ORF">GDO54_002058</name>
</gene>
<evidence type="ECO:0000256" key="2">
    <source>
        <dbReference type="ARBA" id="ARBA00022723"/>
    </source>
</evidence>
<sequence length="620" mass="71494">MARVLPSNWSHVVLEFLFVLVLRMSWALPSSVFFLSSWHVTQSAICAVWDRVTFQEDKKKTEEKTEDLNPKFLHTNSTSHTWPFGAIAEILDNAYDPDVNAKQIWIDKTVLNNETCLTFTDNGKGMTADKLHKMLSFRFSNKIDNKGHLAVGLYGNGFKSGSMRLGKDAIVFTKNDSGMHVGMLSQTFLEKINAESVIVPIISFDKQNILFLFILVRTSDCEASLNAILEHSLKIGCTEFDFETDPYDIKIPEENDKTYKQDRNGQVAPESDYSLRDQSVTMTFGFNCQNKQHYGIMMYHRNRLIKSYVRVGCQLKDNYMGIGVVGIIECNFLRPTHNKQDFIYTREYRLTLSALGSKLDDYWVEKKEKLKTVTVGFLEKEKKPDQTWVQCDQCLKWRKLPDGIGKLPEKWYCHMNPDPQFRDCNVPEEPEDDEEITQPTYEKTHKKKRCEELSVKVKHLEDQLAVALGQQVEKETSQAYIQTDPVPTQDKSRELLLSQYEQAVEEVHQLKILCNTLQARKAEPEASQVELLKQQKLQTDAEIVKLKTEVEQLIKETQNAASASTSFAERTKLWTLRINVARLLTILMPDMNLGQIDYEVDVIDDILQQVLEQEEKQRDK</sequence>
<keyword evidence="2" id="KW-0479">Metal-binding</keyword>
<dbReference type="CDD" id="cd16931">
    <property type="entry name" value="HATPase_MORC-like"/>
    <property type="match status" value="1"/>
</dbReference>
<evidence type="ECO:0000313" key="11">
    <source>
        <dbReference type="Proteomes" id="UP001181693"/>
    </source>
</evidence>
<proteinExistence type="predicted"/>
<evidence type="ECO:0000256" key="7">
    <source>
        <dbReference type="SAM" id="Coils"/>
    </source>
</evidence>
<feature type="signal peptide" evidence="8">
    <location>
        <begin position="1"/>
        <end position="27"/>
    </location>
</feature>
<dbReference type="Gene3D" id="3.30.565.10">
    <property type="entry name" value="Histidine kinase-like ATPase, C-terminal domain"/>
    <property type="match status" value="1"/>
</dbReference>
<feature type="coiled-coil region" evidence="7">
    <location>
        <begin position="500"/>
        <end position="563"/>
    </location>
</feature>
<evidence type="ECO:0000256" key="3">
    <source>
        <dbReference type="ARBA" id="ARBA00022771"/>
    </source>
</evidence>
<dbReference type="InterPro" id="IPR036890">
    <property type="entry name" value="HATPase_C_sf"/>
</dbReference>
<dbReference type="Proteomes" id="UP001181693">
    <property type="component" value="Unassembled WGS sequence"/>
</dbReference>
<evidence type="ECO:0000256" key="1">
    <source>
        <dbReference type="ARBA" id="ARBA00004123"/>
    </source>
</evidence>
<organism evidence="10 11">
    <name type="scientific">Pyxicephalus adspersus</name>
    <name type="common">African bullfrog</name>
    <dbReference type="NCBI Taxonomy" id="30357"/>
    <lineage>
        <taxon>Eukaryota</taxon>
        <taxon>Metazoa</taxon>
        <taxon>Chordata</taxon>
        <taxon>Craniata</taxon>
        <taxon>Vertebrata</taxon>
        <taxon>Euteleostomi</taxon>
        <taxon>Amphibia</taxon>
        <taxon>Batrachia</taxon>
        <taxon>Anura</taxon>
        <taxon>Neobatrachia</taxon>
        <taxon>Ranoidea</taxon>
        <taxon>Pyxicephalidae</taxon>
        <taxon>Pyxicephalinae</taxon>
        <taxon>Pyxicephalus</taxon>
    </lineage>
</organism>
<feature type="coiled-coil region" evidence="7">
    <location>
        <begin position="443"/>
        <end position="470"/>
    </location>
</feature>
<evidence type="ECO:0000256" key="4">
    <source>
        <dbReference type="ARBA" id="ARBA00022833"/>
    </source>
</evidence>
<dbReference type="PANTHER" id="PTHR23336">
    <property type="entry name" value="ZINC FINGER CW-TYPE COILED-COIL DOMAIN PROTEIN 3"/>
    <property type="match status" value="1"/>
</dbReference>
<protein>
    <recommendedName>
        <fullName evidence="9">CW-type domain-containing protein</fullName>
    </recommendedName>
</protein>
<dbReference type="InterPro" id="IPR011124">
    <property type="entry name" value="Znf_CW"/>
</dbReference>
<feature type="chain" id="PRO_5043999555" description="CW-type domain-containing protein" evidence="8">
    <location>
        <begin position="28"/>
        <end position="620"/>
    </location>
</feature>
<keyword evidence="5 7" id="KW-0175">Coiled coil</keyword>
<keyword evidence="6" id="KW-0539">Nucleus</keyword>
<comment type="caution">
    <text evidence="10">The sequence shown here is derived from an EMBL/GenBank/DDBJ whole genome shotgun (WGS) entry which is preliminary data.</text>
</comment>
<dbReference type="GO" id="GO:0016887">
    <property type="term" value="F:ATP hydrolysis activity"/>
    <property type="evidence" value="ECO:0007669"/>
    <property type="project" value="InterPro"/>
</dbReference>
<dbReference type="Pfam" id="PF13589">
    <property type="entry name" value="HATPase_c_3"/>
    <property type="match status" value="1"/>
</dbReference>
<dbReference type="PROSITE" id="PS51050">
    <property type="entry name" value="ZF_CW"/>
    <property type="match status" value="1"/>
</dbReference>
<dbReference type="InterPro" id="IPR041006">
    <property type="entry name" value="Morc_S5"/>
</dbReference>
<evidence type="ECO:0000313" key="10">
    <source>
        <dbReference type="EMBL" id="DBA34507.1"/>
    </source>
</evidence>
<dbReference type="FunFam" id="3.30.40.100:FF:000003">
    <property type="entry name" value="MORC family CW-type zinc finger 3"/>
    <property type="match status" value="1"/>
</dbReference>
<keyword evidence="11" id="KW-1185">Reference proteome</keyword>
<dbReference type="InterPro" id="IPR045261">
    <property type="entry name" value="MORC_ATPase"/>
</dbReference>
<name>A0AAV3BC23_PYXAD</name>
<accession>A0AAV3BC23</accession>
<evidence type="ECO:0000256" key="6">
    <source>
        <dbReference type="ARBA" id="ARBA00023242"/>
    </source>
</evidence>
<evidence type="ECO:0000259" key="9">
    <source>
        <dbReference type="PROSITE" id="PS51050"/>
    </source>
</evidence>
<dbReference type="GO" id="GO:0008270">
    <property type="term" value="F:zinc ion binding"/>
    <property type="evidence" value="ECO:0007669"/>
    <property type="project" value="UniProtKB-KW"/>
</dbReference>
<dbReference type="Pfam" id="PF07496">
    <property type="entry name" value="zf-CW"/>
    <property type="match status" value="1"/>
</dbReference>
<evidence type="ECO:0000256" key="8">
    <source>
        <dbReference type="SAM" id="SignalP"/>
    </source>
</evidence>
<dbReference type="PANTHER" id="PTHR23336:SF17">
    <property type="entry name" value="MORC FAMILY CW-TYPE ZINC FINGER PROTEIN 3"/>
    <property type="match status" value="1"/>
</dbReference>